<dbReference type="Pfam" id="PF00704">
    <property type="entry name" value="Glyco_hydro_18"/>
    <property type="match status" value="1"/>
</dbReference>
<organism evidence="5 6">
    <name type="scientific">Vibrio porteresiae DSM 19223</name>
    <dbReference type="NCBI Taxonomy" id="1123496"/>
    <lineage>
        <taxon>Bacteria</taxon>
        <taxon>Pseudomonadati</taxon>
        <taxon>Pseudomonadota</taxon>
        <taxon>Gammaproteobacteria</taxon>
        <taxon>Vibrionales</taxon>
        <taxon>Vibrionaceae</taxon>
        <taxon>Vibrio</taxon>
    </lineage>
</organism>
<evidence type="ECO:0000256" key="3">
    <source>
        <dbReference type="SAM" id="SignalP"/>
    </source>
</evidence>
<name>A0ABZ0Q8C1_9VIBR</name>
<dbReference type="PROSITE" id="PS51910">
    <property type="entry name" value="GH18_2"/>
    <property type="match status" value="1"/>
</dbReference>
<dbReference type="EMBL" id="CP138203">
    <property type="protein sequence ID" value="WPC72674.1"/>
    <property type="molecule type" value="Genomic_DNA"/>
</dbReference>
<dbReference type="PANTHER" id="PTHR11177:SF317">
    <property type="entry name" value="CHITINASE 12-RELATED"/>
    <property type="match status" value="1"/>
</dbReference>
<evidence type="ECO:0000313" key="6">
    <source>
        <dbReference type="Proteomes" id="UP001304071"/>
    </source>
</evidence>
<dbReference type="InterPro" id="IPR017853">
    <property type="entry name" value="GH"/>
</dbReference>
<feature type="domain" description="GH18" evidence="4">
    <location>
        <begin position="29"/>
        <end position="356"/>
    </location>
</feature>
<dbReference type="InterPro" id="IPR001223">
    <property type="entry name" value="Glyco_hydro18_cat"/>
</dbReference>
<dbReference type="EC" id="3.2.1.14" evidence="2"/>
<dbReference type="RefSeq" id="WP_261892280.1">
    <property type="nucleotide sequence ID" value="NZ_AP024895.1"/>
</dbReference>
<dbReference type="SMART" id="SM00636">
    <property type="entry name" value="Glyco_18"/>
    <property type="match status" value="1"/>
</dbReference>
<comment type="catalytic activity">
    <reaction evidence="1">
        <text>Random endo-hydrolysis of N-acetyl-beta-D-glucosaminide (1-&gt;4)-beta-linkages in chitin and chitodextrins.</text>
        <dbReference type="EC" id="3.2.1.14"/>
    </reaction>
</comment>
<dbReference type="InterPro" id="IPR011583">
    <property type="entry name" value="Chitinase_II/V-like_cat"/>
</dbReference>
<gene>
    <name evidence="5" type="ORF">R8Z52_11100</name>
</gene>
<dbReference type="SUPFAM" id="SSF51445">
    <property type="entry name" value="(Trans)glycosidases"/>
    <property type="match status" value="1"/>
</dbReference>
<sequence>MNIKSTLSYLGALSLLSISALAPAADSEPKYVTYLTSWGVSEPETINLTKADVMLLAFGKWDSSGNIVTSDAIADIPKYDAYWLPPSYQAWTQWKLSNPQKHVMIAFGGQTYEAIWDLIQTPEQREIVAKNLVALSAQSFPVYKKGLTQQELAGECLNTNSDGSCNFANYQLAGYVKIDGFDFDFEKSSRISAEESSNLLALTQRIRELTAPETMLSLTTYHVGADPVACSSNTVFDGCSYTEEGRSEHNGEVTDLLKQSANLFNFFDVMAYDAGKNFNYCVALNNYAAAVGDKSKIVLGLTNNKQWSPEGSFVQSQAENIKRTEWEARNGFGGVFLWAMGSNSESLTMSEQVNGFNEVIESDQQQRSTM</sequence>
<keyword evidence="5" id="KW-0378">Hydrolase</keyword>
<evidence type="ECO:0000256" key="1">
    <source>
        <dbReference type="ARBA" id="ARBA00000822"/>
    </source>
</evidence>
<evidence type="ECO:0000259" key="4">
    <source>
        <dbReference type="PROSITE" id="PS51910"/>
    </source>
</evidence>
<keyword evidence="6" id="KW-1185">Reference proteome</keyword>
<evidence type="ECO:0000256" key="2">
    <source>
        <dbReference type="ARBA" id="ARBA00012729"/>
    </source>
</evidence>
<dbReference type="PANTHER" id="PTHR11177">
    <property type="entry name" value="CHITINASE"/>
    <property type="match status" value="1"/>
</dbReference>
<protein>
    <recommendedName>
        <fullName evidence="2">chitinase</fullName>
        <ecNumber evidence="2">3.2.1.14</ecNumber>
    </recommendedName>
</protein>
<dbReference type="InterPro" id="IPR050314">
    <property type="entry name" value="Glycosyl_Hydrlase_18"/>
</dbReference>
<reference evidence="5 6" key="1">
    <citation type="submission" date="2023-11" db="EMBL/GenBank/DDBJ databases">
        <title>Plant-associative lifestyle of Vibrio porteresiae and its evolutionary dynamics.</title>
        <authorList>
            <person name="Rameshkumar N."/>
            <person name="Kirti K."/>
        </authorList>
    </citation>
    <scope>NUCLEOTIDE SEQUENCE [LARGE SCALE GENOMIC DNA]</scope>
    <source>
        <strain evidence="5 6">MSSRF30</strain>
    </source>
</reference>
<keyword evidence="3" id="KW-0732">Signal</keyword>
<dbReference type="GO" id="GO:0016787">
    <property type="term" value="F:hydrolase activity"/>
    <property type="evidence" value="ECO:0007669"/>
    <property type="project" value="UniProtKB-KW"/>
</dbReference>
<proteinExistence type="predicted"/>
<accession>A0ABZ0Q8C1</accession>
<dbReference type="Proteomes" id="UP001304071">
    <property type="component" value="Chromosome 1"/>
</dbReference>
<dbReference type="Gene3D" id="3.20.20.80">
    <property type="entry name" value="Glycosidases"/>
    <property type="match status" value="1"/>
</dbReference>
<feature type="signal peptide" evidence="3">
    <location>
        <begin position="1"/>
        <end position="24"/>
    </location>
</feature>
<evidence type="ECO:0000313" key="5">
    <source>
        <dbReference type="EMBL" id="WPC72674.1"/>
    </source>
</evidence>
<feature type="chain" id="PRO_5046056018" description="chitinase" evidence="3">
    <location>
        <begin position="25"/>
        <end position="370"/>
    </location>
</feature>